<evidence type="ECO:0000313" key="1">
    <source>
        <dbReference type="EMBL" id="AZQ93665.1"/>
    </source>
</evidence>
<name>A0A3Q9GHX5_MORCA</name>
<accession>A0A3Q9GHX5</accession>
<proteinExistence type="predicted"/>
<evidence type="ECO:0000313" key="3">
    <source>
        <dbReference type="Proteomes" id="UP000280228"/>
    </source>
</evidence>
<reference evidence="1 3" key="1">
    <citation type="submission" date="2018-12" db="EMBL/GenBank/DDBJ databases">
        <title>Persistence of Moraxella catarrhalis in Chronic Obstructive Pulmonary Disease and Regulation of the Hag/MID Adhesin.</title>
        <authorList>
            <person name="Murphy T."/>
            <person name="Zhao X."/>
            <person name="Vyas G."/>
            <person name="Aluvathingal J."/>
            <person name="Nadendla S."/>
            <person name="Tallon L."/>
            <person name="Tettelin H."/>
        </authorList>
    </citation>
    <scope>NUCLEOTIDE SEQUENCE [LARGE SCALE GENOMIC DNA]</scope>
    <source>
        <strain evidence="1 3">46P58B1</strain>
    </source>
</reference>
<sequence>MMIVSLSIAFPPYVTARLVLAQSTPLVLMKCIVLHYTNKVN</sequence>
<evidence type="ECO:0000313" key="2">
    <source>
        <dbReference type="EMBL" id="AZQ93966.1"/>
    </source>
</evidence>
<organism evidence="1 3">
    <name type="scientific">Moraxella catarrhalis</name>
    <name type="common">Branhamella catarrhalis</name>
    <dbReference type="NCBI Taxonomy" id="480"/>
    <lineage>
        <taxon>Bacteria</taxon>
        <taxon>Pseudomonadati</taxon>
        <taxon>Pseudomonadota</taxon>
        <taxon>Gammaproteobacteria</taxon>
        <taxon>Moraxellales</taxon>
        <taxon>Moraxellaceae</taxon>
        <taxon>Moraxella</taxon>
    </lineage>
</organism>
<dbReference type="AlphaFoldDB" id="A0A3Q9GHX5"/>
<gene>
    <name evidence="1" type="ORF">EJK53_1088</name>
    <name evidence="2" type="ORF">EJK53_1679</name>
</gene>
<dbReference type="EMBL" id="CP034662">
    <property type="protein sequence ID" value="AZQ93966.1"/>
    <property type="molecule type" value="Genomic_DNA"/>
</dbReference>
<dbReference type="EMBL" id="CP034662">
    <property type="protein sequence ID" value="AZQ93665.1"/>
    <property type="molecule type" value="Genomic_DNA"/>
</dbReference>
<protein>
    <submittedName>
        <fullName evidence="1">Uncharacterized protein</fullName>
    </submittedName>
</protein>
<dbReference type="Proteomes" id="UP000280228">
    <property type="component" value="Chromosome"/>
</dbReference>